<dbReference type="FunFam" id="3.40.47.10:FF:000010">
    <property type="entry name" value="Acetyl-CoA acetyltransferase (Thiolase)"/>
    <property type="match status" value="1"/>
</dbReference>
<sequence length="394" mass="41336">MEVFILSAVRTPIGSFRGSLAGFSSSDLGAIVIKEALERAKVDPGDVDEVILGQVLTALCGQNPARMASIKAGLPTTVPAYCLNMVCGSGLKAVVLGAQSIICGDAEITVVGGQESMSQAPHAVQMRPGVKMGNTFLTDLMIYDGLTCGIRGIHMGITAENLASKFNVSREEQDQFSLFSQKKAESAQNSGCFKEEIVSVTIKNSKGSEHKFSEDEFIRKGATIEGLAKLRPCFNTKGNGSVTAGNASGINDGAAALVLISKKEAERRQAKPLARLVSWAHAGVDPEVMGVGPIEAVKKALIKAKWTIESVDLFELNEAFAVQSLVVLEELAIDKKKVNVGGGAIALGHPLGASGARILVTLLHSLKRENKTRGVAALCIGGGMGIAVCVEMCI</sequence>
<evidence type="ECO:0000256" key="3">
    <source>
        <dbReference type="ARBA" id="ARBA00022679"/>
    </source>
</evidence>
<dbReference type="CDD" id="cd00751">
    <property type="entry name" value="thiolase"/>
    <property type="match status" value="1"/>
</dbReference>
<evidence type="ECO:0000259" key="7">
    <source>
        <dbReference type="Pfam" id="PF00108"/>
    </source>
</evidence>
<accession>A0AA38HH04</accession>
<dbReference type="PROSITE" id="PS00737">
    <property type="entry name" value="THIOLASE_2"/>
    <property type="match status" value="1"/>
</dbReference>
<comment type="caution">
    <text evidence="9">The sequence shown here is derived from an EMBL/GenBank/DDBJ whole genome shotgun (WGS) entry which is preliminary data.</text>
</comment>
<proteinExistence type="inferred from homology"/>
<dbReference type="PANTHER" id="PTHR18919">
    <property type="entry name" value="ACETYL-COA C-ACYLTRANSFERASE"/>
    <property type="match status" value="1"/>
</dbReference>
<feature type="domain" description="Thiolase N-terminal" evidence="7">
    <location>
        <begin position="3"/>
        <end position="262"/>
    </location>
</feature>
<dbReference type="InterPro" id="IPR020610">
    <property type="entry name" value="Thiolase_AS"/>
</dbReference>
<dbReference type="NCBIfam" id="TIGR01930">
    <property type="entry name" value="AcCoA-C-Actrans"/>
    <property type="match status" value="1"/>
</dbReference>
<dbReference type="Pfam" id="PF02803">
    <property type="entry name" value="Thiolase_C"/>
    <property type="match status" value="1"/>
</dbReference>
<dbReference type="Pfam" id="PF00108">
    <property type="entry name" value="Thiolase_N"/>
    <property type="match status" value="1"/>
</dbReference>
<comment type="pathway">
    <text evidence="1">Lipid metabolism.</text>
</comment>
<keyword evidence="3 6" id="KW-0808">Transferase</keyword>
<dbReference type="PROSITE" id="PS00099">
    <property type="entry name" value="THIOLASE_3"/>
    <property type="match status" value="1"/>
</dbReference>
<feature type="active site" description="Proton acceptor" evidence="5">
    <location>
        <position position="379"/>
    </location>
</feature>
<comment type="similarity">
    <text evidence="2 6">Belongs to the thiolase-like superfamily. Thiolase family.</text>
</comment>
<dbReference type="SUPFAM" id="SSF53901">
    <property type="entry name" value="Thiolase-like"/>
    <property type="match status" value="2"/>
</dbReference>
<dbReference type="InterPro" id="IPR020617">
    <property type="entry name" value="Thiolase_C"/>
</dbReference>
<organism evidence="9 10">
    <name type="scientific">Zophobas morio</name>
    <dbReference type="NCBI Taxonomy" id="2755281"/>
    <lineage>
        <taxon>Eukaryota</taxon>
        <taxon>Metazoa</taxon>
        <taxon>Ecdysozoa</taxon>
        <taxon>Arthropoda</taxon>
        <taxon>Hexapoda</taxon>
        <taxon>Insecta</taxon>
        <taxon>Pterygota</taxon>
        <taxon>Neoptera</taxon>
        <taxon>Endopterygota</taxon>
        <taxon>Coleoptera</taxon>
        <taxon>Polyphaga</taxon>
        <taxon>Cucujiformia</taxon>
        <taxon>Tenebrionidae</taxon>
        <taxon>Zophobas</taxon>
    </lineage>
</organism>
<evidence type="ECO:0000256" key="1">
    <source>
        <dbReference type="ARBA" id="ARBA00005189"/>
    </source>
</evidence>
<evidence type="ECO:0000313" key="10">
    <source>
        <dbReference type="Proteomes" id="UP001168821"/>
    </source>
</evidence>
<dbReference type="AlphaFoldDB" id="A0AA38HH04"/>
<name>A0AA38HH04_9CUCU</name>
<dbReference type="PROSITE" id="PS00098">
    <property type="entry name" value="THIOLASE_1"/>
    <property type="match status" value="1"/>
</dbReference>
<evidence type="ECO:0000256" key="5">
    <source>
        <dbReference type="PIRSR" id="PIRSR000429-1"/>
    </source>
</evidence>
<gene>
    <name evidence="9" type="ORF">Zmor_011770</name>
</gene>
<keyword evidence="10" id="KW-1185">Reference proteome</keyword>
<dbReference type="InterPro" id="IPR020615">
    <property type="entry name" value="Thiolase_acyl_enz_int_AS"/>
</dbReference>
<dbReference type="Gene3D" id="3.40.47.10">
    <property type="match status" value="2"/>
</dbReference>
<dbReference type="Proteomes" id="UP001168821">
    <property type="component" value="Unassembled WGS sequence"/>
</dbReference>
<dbReference type="InterPro" id="IPR016039">
    <property type="entry name" value="Thiolase-like"/>
</dbReference>
<evidence type="ECO:0000256" key="2">
    <source>
        <dbReference type="ARBA" id="ARBA00010982"/>
    </source>
</evidence>
<feature type="active site" description="Acyl-thioester intermediate" evidence="5">
    <location>
        <position position="87"/>
    </location>
</feature>
<feature type="domain" description="Thiolase C-terminal" evidence="8">
    <location>
        <begin position="271"/>
        <end position="391"/>
    </location>
</feature>
<dbReference type="PANTHER" id="PTHR18919:SF107">
    <property type="entry name" value="ACETYL-COA ACETYLTRANSFERASE, CYTOSOLIC"/>
    <property type="match status" value="1"/>
</dbReference>
<dbReference type="InterPro" id="IPR020616">
    <property type="entry name" value="Thiolase_N"/>
</dbReference>
<protein>
    <recommendedName>
        <fullName evidence="11">Acetyl-CoA acetyltransferase, cytosolic</fullName>
    </recommendedName>
</protein>
<feature type="active site" description="Proton acceptor" evidence="5">
    <location>
        <position position="349"/>
    </location>
</feature>
<reference evidence="9" key="1">
    <citation type="journal article" date="2023" name="G3 (Bethesda)">
        <title>Whole genome assemblies of Zophobas morio and Tenebrio molitor.</title>
        <authorList>
            <person name="Kaur S."/>
            <person name="Stinson S.A."/>
            <person name="diCenzo G.C."/>
        </authorList>
    </citation>
    <scope>NUCLEOTIDE SEQUENCE</scope>
    <source>
        <strain evidence="9">QUZm001</strain>
    </source>
</reference>
<dbReference type="PIRSF" id="PIRSF000429">
    <property type="entry name" value="Ac-CoA_Ac_transf"/>
    <property type="match status" value="1"/>
</dbReference>
<evidence type="ECO:0000256" key="6">
    <source>
        <dbReference type="RuleBase" id="RU003557"/>
    </source>
</evidence>
<evidence type="ECO:0000259" key="8">
    <source>
        <dbReference type="Pfam" id="PF02803"/>
    </source>
</evidence>
<dbReference type="InterPro" id="IPR020613">
    <property type="entry name" value="Thiolase_CS"/>
</dbReference>
<dbReference type="EMBL" id="JALNTZ010003130">
    <property type="protein sequence ID" value="KAJ3616635.1"/>
    <property type="molecule type" value="Genomic_DNA"/>
</dbReference>
<dbReference type="InterPro" id="IPR002155">
    <property type="entry name" value="Thiolase"/>
</dbReference>
<keyword evidence="4 6" id="KW-0012">Acyltransferase</keyword>
<evidence type="ECO:0000256" key="4">
    <source>
        <dbReference type="ARBA" id="ARBA00023315"/>
    </source>
</evidence>
<evidence type="ECO:0000313" key="9">
    <source>
        <dbReference type="EMBL" id="KAJ3616635.1"/>
    </source>
</evidence>
<evidence type="ECO:0008006" key="11">
    <source>
        <dbReference type="Google" id="ProtNLM"/>
    </source>
</evidence>
<dbReference type="GO" id="GO:0003988">
    <property type="term" value="F:acetyl-CoA C-acyltransferase activity"/>
    <property type="evidence" value="ECO:0007669"/>
    <property type="project" value="UniProtKB-ARBA"/>
</dbReference>